<feature type="region of interest" description="Disordered" evidence="1">
    <location>
        <begin position="78"/>
        <end position="127"/>
    </location>
</feature>
<sequence length="127" mass="14370">MHISKSSQKGENESALSLRRRDRKSASLPNEQNRKRATESVLPGQRPGRPHPGAAVAMGLLFLLRLLATLAERAYRDAAERAMPSREPRRYVYVRGDRRTPNGSNSSQKHTIRARRSEPPDRNTKTN</sequence>
<name>A0A4Q9MKM4_9APHY</name>
<feature type="region of interest" description="Disordered" evidence="1">
    <location>
        <begin position="1"/>
        <end position="53"/>
    </location>
</feature>
<dbReference type="Proteomes" id="UP000292957">
    <property type="component" value="Unassembled WGS sequence"/>
</dbReference>
<feature type="compositionally biased region" description="Basic and acidic residues" evidence="1">
    <location>
        <begin position="115"/>
        <end position="127"/>
    </location>
</feature>
<feature type="compositionally biased region" description="Basic and acidic residues" evidence="1">
    <location>
        <begin position="78"/>
        <end position="100"/>
    </location>
</feature>
<organism evidence="2">
    <name type="scientific">Dichomitus squalens</name>
    <dbReference type="NCBI Taxonomy" id="114155"/>
    <lineage>
        <taxon>Eukaryota</taxon>
        <taxon>Fungi</taxon>
        <taxon>Dikarya</taxon>
        <taxon>Basidiomycota</taxon>
        <taxon>Agaricomycotina</taxon>
        <taxon>Agaricomycetes</taxon>
        <taxon>Polyporales</taxon>
        <taxon>Polyporaceae</taxon>
        <taxon>Dichomitus</taxon>
    </lineage>
</organism>
<accession>A0A4Q9MKM4</accession>
<gene>
    <name evidence="2" type="ORF">BD311DRAFT_758898</name>
</gene>
<protein>
    <submittedName>
        <fullName evidence="2">Uncharacterized protein</fullName>
    </submittedName>
</protein>
<evidence type="ECO:0000256" key="1">
    <source>
        <dbReference type="SAM" id="MobiDB-lite"/>
    </source>
</evidence>
<reference evidence="2" key="1">
    <citation type="submission" date="2019-01" db="EMBL/GenBank/DDBJ databases">
        <title>Draft genome sequences of three monokaryotic isolates of the white-rot basidiomycete fungus Dichomitus squalens.</title>
        <authorList>
            <consortium name="DOE Joint Genome Institute"/>
            <person name="Lopez S.C."/>
            <person name="Andreopoulos B."/>
            <person name="Pangilinan J."/>
            <person name="Lipzen A."/>
            <person name="Riley R."/>
            <person name="Ahrendt S."/>
            <person name="Ng V."/>
            <person name="Barry K."/>
            <person name="Daum C."/>
            <person name="Grigoriev I.V."/>
            <person name="Hilden K.S."/>
            <person name="Makela M.R."/>
            <person name="de Vries R.P."/>
        </authorList>
    </citation>
    <scope>NUCLEOTIDE SEQUENCE [LARGE SCALE GENOMIC DNA]</scope>
    <source>
        <strain evidence="2">OM18370.1</strain>
    </source>
</reference>
<dbReference type="EMBL" id="ML143424">
    <property type="protein sequence ID" value="TBU28150.1"/>
    <property type="molecule type" value="Genomic_DNA"/>
</dbReference>
<evidence type="ECO:0000313" key="2">
    <source>
        <dbReference type="EMBL" id="TBU28150.1"/>
    </source>
</evidence>
<dbReference type="AlphaFoldDB" id="A0A4Q9MKM4"/>
<proteinExistence type="predicted"/>